<dbReference type="InterPro" id="IPR054688">
    <property type="entry name" value="CD1247_N"/>
</dbReference>
<protein>
    <recommendedName>
        <fullName evidence="5">AraC family transcriptional regulator</fullName>
    </recommendedName>
</protein>
<evidence type="ECO:0000313" key="4">
    <source>
        <dbReference type="Proteomes" id="UP000222564"/>
    </source>
</evidence>
<evidence type="ECO:0000313" key="3">
    <source>
        <dbReference type="EMBL" id="PHJ36818.1"/>
    </source>
</evidence>
<keyword evidence="4" id="KW-1185">Reference proteome</keyword>
<dbReference type="Proteomes" id="UP000222564">
    <property type="component" value="Unassembled WGS sequence"/>
</dbReference>
<dbReference type="NCBIfam" id="NF045650">
    <property type="entry name" value="CD1247_Nterm"/>
    <property type="match status" value="1"/>
</dbReference>
<keyword evidence="1" id="KW-0175">Coiled coil</keyword>
<organism evidence="3 4">
    <name type="scientific">Desulforamulus profundi</name>
    <dbReference type="NCBI Taxonomy" id="1383067"/>
    <lineage>
        <taxon>Bacteria</taxon>
        <taxon>Bacillati</taxon>
        <taxon>Bacillota</taxon>
        <taxon>Clostridia</taxon>
        <taxon>Eubacteriales</taxon>
        <taxon>Peptococcaceae</taxon>
        <taxon>Desulforamulus</taxon>
    </lineage>
</organism>
<dbReference type="OrthoDB" id="2381377at2"/>
<comment type="caution">
    <text evidence="3">The sequence shown here is derived from an EMBL/GenBank/DDBJ whole genome shotgun (WGS) entry which is preliminary data.</text>
</comment>
<sequence length="144" mass="16080">MDCLKSKVAYLQGLADGIDLPVESKEGRLLNGIIDVLQDFADQLEGLEEAQEQLEDYVETVDEDLYALEEDLSECECDEEDYVEVDCPGCGETVMFHSDILEDDDIIEVTCPNCDEVVFVNDDTYASADEAEPLEGRGDTDRPR</sequence>
<evidence type="ECO:0008006" key="5">
    <source>
        <dbReference type="Google" id="ProtNLM"/>
    </source>
</evidence>
<feature type="region of interest" description="Disordered" evidence="2">
    <location>
        <begin position="125"/>
        <end position="144"/>
    </location>
</feature>
<evidence type="ECO:0000256" key="1">
    <source>
        <dbReference type="SAM" id="Coils"/>
    </source>
</evidence>
<feature type="compositionally biased region" description="Basic and acidic residues" evidence="2">
    <location>
        <begin position="134"/>
        <end position="144"/>
    </location>
</feature>
<evidence type="ECO:0000256" key="2">
    <source>
        <dbReference type="SAM" id="MobiDB-lite"/>
    </source>
</evidence>
<accession>A0A2C6MA08</accession>
<dbReference type="AlphaFoldDB" id="A0A2C6MA08"/>
<name>A0A2C6MA08_9FIRM</name>
<feature type="coiled-coil region" evidence="1">
    <location>
        <begin position="37"/>
        <end position="64"/>
    </location>
</feature>
<proteinExistence type="predicted"/>
<dbReference type="EMBL" id="AWQQ01000146">
    <property type="protein sequence ID" value="PHJ36818.1"/>
    <property type="molecule type" value="Genomic_DNA"/>
</dbReference>
<reference evidence="3 4" key="1">
    <citation type="submission" date="2013-09" db="EMBL/GenBank/DDBJ databases">
        <title>Biodegradation of hydrocarbons in the deep terrestrial subsurface : characterization of a microbial consortium composed of two Desulfotomaculum species originating from a deep geological formation.</title>
        <authorList>
            <person name="Aullo T."/>
            <person name="Berlendis S."/>
            <person name="Lascourreges J.-F."/>
            <person name="Dessort D."/>
            <person name="Saint-Laurent S."/>
            <person name="Schraauwers B."/>
            <person name="Mas J."/>
            <person name="Magot M."/>
            <person name="Ranchou-Peyruse A."/>
        </authorList>
    </citation>
    <scope>NUCLEOTIDE SEQUENCE [LARGE SCALE GENOMIC DNA]</scope>
    <source>
        <strain evidence="3 4">Bs107</strain>
    </source>
</reference>
<dbReference type="RefSeq" id="WP_099084115.1">
    <property type="nucleotide sequence ID" value="NZ_AWQQ01000146.1"/>
</dbReference>
<gene>
    <name evidence="3" type="ORF">P378_19715</name>
</gene>